<feature type="compositionally biased region" description="Basic and acidic residues" evidence="2">
    <location>
        <begin position="308"/>
        <end position="328"/>
    </location>
</feature>
<proteinExistence type="predicted"/>
<organism evidence="3 4">
    <name type="scientific">Echinococcus canadensis</name>
    <dbReference type="NCBI Taxonomy" id="519352"/>
    <lineage>
        <taxon>Eukaryota</taxon>
        <taxon>Metazoa</taxon>
        <taxon>Spiralia</taxon>
        <taxon>Lophotrochozoa</taxon>
        <taxon>Platyhelminthes</taxon>
        <taxon>Cestoda</taxon>
        <taxon>Eucestoda</taxon>
        <taxon>Cyclophyllidea</taxon>
        <taxon>Taeniidae</taxon>
        <taxon>Echinococcus</taxon>
        <taxon>Echinococcus canadensis group</taxon>
    </lineage>
</organism>
<comment type="function">
    <text evidence="1">Actins are highly conserved proteins that are involved in various types of cell motility and are ubiquitously expressed in all eukaryotic cells.</text>
</comment>
<accession>A0A915EXJ2</accession>
<feature type="region of interest" description="Disordered" evidence="2">
    <location>
        <begin position="428"/>
        <end position="450"/>
    </location>
</feature>
<protein>
    <submittedName>
        <fullName evidence="4">Actin</fullName>
    </submittedName>
</protein>
<feature type="region of interest" description="Disordered" evidence="2">
    <location>
        <begin position="99"/>
        <end position="119"/>
    </location>
</feature>
<feature type="compositionally biased region" description="Polar residues" evidence="2">
    <location>
        <begin position="433"/>
        <end position="446"/>
    </location>
</feature>
<dbReference type="Gene3D" id="3.90.640.10">
    <property type="entry name" value="Actin, Chain A, domain 4"/>
    <property type="match status" value="1"/>
</dbReference>
<dbReference type="SUPFAM" id="SSF53067">
    <property type="entry name" value="Actin-like ATPase domain"/>
    <property type="match status" value="1"/>
</dbReference>
<evidence type="ECO:0000313" key="3">
    <source>
        <dbReference type="Proteomes" id="UP000887562"/>
    </source>
</evidence>
<evidence type="ECO:0000256" key="1">
    <source>
        <dbReference type="ARBA" id="ARBA00003520"/>
    </source>
</evidence>
<evidence type="ECO:0000313" key="4">
    <source>
        <dbReference type="WBParaSite" id="maker-E.canG7_contigs_5058-snap-gene-1.30-mRNA-1"/>
    </source>
</evidence>
<name>A0A915EXJ2_9CEST</name>
<reference evidence="4" key="1">
    <citation type="submission" date="2022-11" db="UniProtKB">
        <authorList>
            <consortium name="WormBaseParasite"/>
        </authorList>
    </citation>
    <scope>IDENTIFICATION</scope>
</reference>
<dbReference type="Gene3D" id="3.30.420.40">
    <property type="match status" value="2"/>
</dbReference>
<dbReference type="InterPro" id="IPR043129">
    <property type="entry name" value="ATPase_NBD"/>
</dbReference>
<dbReference type="AlphaFoldDB" id="A0A915EXJ2"/>
<feature type="compositionally biased region" description="Polar residues" evidence="2">
    <location>
        <begin position="99"/>
        <end position="111"/>
    </location>
</feature>
<feature type="region of interest" description="Disordered" evidence="2">
    <location>
        <begin position="344"/>
        <end position="392"/>
    </location>
</feature>
<dbReference type="WBParaSite" id="maker-E.canG7_contigs_5058-snap-gene-1.30-mRNA-1">
    <property type="protein sequence ID" value="maker-E.canG7_contigs_5058-snap-gene-1.30-mRNA-1"/>
    <property type="gene ID" value="EcG7_02834"/>
</dbReference>
<dbReference type="Proteomes" id="UP000887562">
    <property type="component" value="Unplaced"/>
</dbReference>
<evidence type="ECO:0000256" key="2">
    <source>
        <dbReference type="SAM" id="MobiDB-lite"/>
    </source>
</evidence>
<keyword evidence="3" id="KW-1185">Reference proteome</keyword>
<feature type="region of interest" description="Disordered" evidence="2">
    <location>
        <begin position="226"/>
        <end position="246"/>
    </location>
</feature>
<dbReference type="SMART" id="SM00268">
    <property type="entry name" value="ACTIN"/>
    <property type="match status" value="1"/>
</dbReference>
<feature type="region of interest" description="Disordered" evidence="2">
    <location>
        <begin position="148"/>
        <end position="187"/>
    </location>
</feature>
<feature type="region of interest" description="Disordered" evidence="2">
    <location>
        <begin position="308"/>
        <end position="330"/>
    </location>
</feature>
<dbReference type="InterPro" id="IPR004000">
    <property type="entry name" value="Actin"/>
</dbReference>
<sequence length="904" mass="100498">MVGYQWSSLFCVQVELRCIGLEGDWSYLPISVTRIQAIATTVAPSTTPSAQSITVPHTQLLTQANTHTPTFTLREIHTCMATREVGRKYSMGYGHGAWSKSSKMSNDTDGPNDTREKYFIPSGNRIEDTAVVRGSRFVDSRLSYRGEDEIGESQFRPSGHYDSPNRTNRQRTNRRPEDGETLQRSIPSYNEEIPWRYSVSVEDQNNNRNSPRPFLDDHTFRVSRLPSEPAKDQFVSKPSGQLGKYHKDVNSHENLYEKNQSIPKPRPTAGLSPQNSFAPSIQELRHLANSQPKTPKSDSMPIKLPVSVERESISKVSDNGEKHPKGSTEEDSFFEQLTAFVKSKEKESGITHHSATKQYPGYIPSPQSEKVPPSVRTTPEAKSLAPVKKLSAPSNPITPRVAQKVGALNSSIDYEEVSHAECLSADPFHHQTQDSPMRSTKGSFNMTPALGQRNDVLPQAITPRLQTEPKFYQEPPAAENRRSTSVIPPFESKQNDKKVIIIDMGHYYVRAGVLHNDATKPDLCLLNTIGMTSTGLLFGDAVPQITDTEGEEGLGNTSIISPLRQSQITSPITVKGVPIQKNFFQAIFQRLNLHEYGKSFKLLLCLPTRASALRPHFIDYFLGPIAEAEGFGIIESVATISAFRAALQTAKVLTCLVISLSADLEIIPLAEGGLVELGRSTVALYGEEALCFLMKEMVKWNINLSEQEIKCFGHYIYQKAAFIENKETKCHDIVVDLSQYAPCPINKRISVPAELRRKASDALLRPEQACTYDGELPPFKTLLNRAIQSCSVDLRYAICSNVLLIGEFADIEGLRERVSEEMRMLMPEGASPPTVQVAGNAAESAYEGACLLSTVLQGPRPPRCPWFRFVDAKAWSSMRLETGCSTSFSGTRLLSRLNRDCPWP</sequence>